<organism evidence="1 2">
    <name type="scientific">Coemansia reversa (strain ATCC 12441 / NRRL 1564)</name>
    <dbReference type="NCBI Taxonomy" id="763665"/>
    <lineage>
        <taxon>Eukaryota</taxon>
        <taxon>Fungi</taxon>
        <taxon>Fungi incertae sedis</taxon>
        <taxon>Zoopagomycota</taxon>
        <taxon>Kickxellomycotina</taxon>
        <taxon>Kickxellomycetes</taxon>
        <taxon>Kickxellales</taxon>
        <taxon>Kickxellaceae</taxon>
        <taxon>Coemansia</taxon>
    </lineage>
</organism>
<accession>A0A2G5B4E6</accession>
<proteinExistence type="predicted"/>
<dbReference type="Proteomes" id="UP000242474">
    <property type="component" value="Unassembled WGS sequence"/>
</dbReference>
<dbReference type="AlphaFoldDB" id="A0A2G5B4E6"/>
<reference evidence="1 2" key="1">
    <citation type="journal article" date="2015" name="Genome Biol. Evol.">
        <title>Phylogenomic analyses indicate that early fungi evolved digesting cell walls of algal ancestors of land plants.</title>
        <authorList>
            <person name="Chang Y."/>
            <person name="Wang S."/>
            <person name="Sekimoto S."/>
            <person name="Aerts A.L."/>
            <person name="Choi C."/>
            <person name="Clum A."/>
            <person name="LaButti K.M."/>
            <person name="Lindquist E.A."/>
            <person name="Yee Ngan C."/>
            <person name="Ohm R.A."/>
            <person name="Salamov A.A."/>
            <person name="Grigoriev I.V."/>
            <person name="Spatafora J.W."/>
            <person name="Berbee M.L."/>
        </authorList>
    </citation>
    <scope>NUCLEOTIDE SEQUENCE [LARGE SCALE GENOMIC DNA]</scope>
    <source>
        <strain evidence="1 2">NRRL 1564</strain>
    </source>
</reference>
<sequence>MHACSIHISLGNPGTHPRSYTSDHMYLADYAVLEQILCASISDLLCPITIVLSIPTIKQTFT</sequence>
<evidence type="ECO:0000313" key="1">
    <source>
        <dbReference type="EMBL" id="PIA13879.1"/>
    </source>
</evidence>
<keyword evidence="2" id="KW-1185">Reference proteome</keyword>
<name>A0A2G5B4E6_COERN</name>
<protein>
    <submittedName>
        <fullName evidence="1">Uncharacterized protein</fullName>
    </submittedName>
</protein>
<evidence type="ECO:0000313" key="2">
    <source>
        <dbReference type="Proteomes" id="UP000242474"/>
    </source>
</evidence>
<dbReference type="EMBL" id="KZ303525">
    <property type="protein sequence ID" value="PIA13879.1"/>
    <property type="molecule type" value="Genomic_DNA"/>
</dbReference>
<gene>
    <name evidence="1" type="ORF">COEREDRAFT_83167</name>
</gene>